<feature type="DNA-binding region" description="OmpR/PhoB-type" evidence="5">
    <location>
        <begin position="1"/>
        <end position="97"/>
    </location>
</feature>
<evidence type="ECO:0000256" key="5">
    <source>
        <dbReference type="PROSITE-ProRule" id="PRU01091"/>
    </source>
</evidence>
<protein>
    <submittedName>
        <fullName evidence="7">DNA-binding SARP family transcriptional activator</fullName>
    </submittedName>
</protein>
<dbReference type="GO" id="GO:0006355">
    <property type="term" value="P:regulation of DNA-templated transcription"/>
    <property type="evidence" value="ECO:0007669"/>
    <property type="project" value="InterPro"/>
</dbReference>
<dbReference type="Gene3D" id="1.10.10.10">
    <property type="entry name" value="Winged helix-like DNA-binding domain superfamily/Winged helix DNA-binding domain"/>
    <property type="match status" value="1"/>
</dbReference>
<dbReference type="PROSITE" id="PS51755">
    <property type="entry name" value="OMPR_PHOB"/>
    <property type="match status" value="1"/>
</dbReference>
<dbReference type="InterPro" id="IPR005158">
    <property type="entry name" value="BTAD"/>
</dbReference>
<dbReference type="InterPro" id="IPR051677">
    <property type="entry name" value="AfsR-DnrI-RedD_regulator"/>
</dbReference>
<accession>A0A9X2GTP3</accession>
<comment type="similarity">
    <text evidence="1">Belongs to the AfsR/DnrI/RedD regulatory family.</text>
</comment>
<dbReference type="GO" id="GO:0003677">
    <property type="term" value="F:DNA binding"/>
    <property type="evidence" value="ECO:0007669"/>
    <property type="project" value="UniProtKB-UniRule"/>
</dbReference>
<evidence type="ECO:0000256" key="4">
    <source>
        <dbReference type="ARBA" id="ARBA00023163"/>
    </source>
</evidence>
<dbReference type="PANTHER" id="PTHR35807">
    <property type="entry name" value="TRANSCRIPTIONAL REGULATOR REDD-RELATED"/>
    <property type="match status" value="1"/>
</dbReference>
<dbReference type="EMBL" id="JAMZEB010000002">
    <property type="protein sequence ID" value="MCP2361591.1"/>
    <property type="molecule type" value="Genomic_DNA"/>
</dbReference>
<dbReference type="RefSeq" id="WP_253751056.1">
    <property type="nucleotide sequence ID" value="NZ_BAABKA010000064.1"/>
</dbReference>
<evidence type="ECO:0000259" key="6">
    <source>
        <dbReference type="PROSITE" id="PS51755"/>
    </source>
</evidence>
<sequence length="648" mass="68583">MRIGVLGPVTAWGEAGEEISLHGPRHREVLARLVAARGRVVPVDLLAADLWEDPPAGAVGSIRTFVGALRRALEPGRPPRTPPRLIVTAGPGYALRAATQEVDAWRFAEAVEAAAPPARLLPALDAALSLWRGPAYAEFAEAPWARPEQARLAELRLRAVERRAQALLDLGRSAEAVPDLDAHARAHPWREEAWRLLALALYRAGRQADALAVLRGARTELADNLGLDPGRGLRELEADILRQAGRLDAPADAAARVWAGATAALDRAAPDARLRLEATAGLMRGLAVTGGSGLLAAREHRAAAVEAAEELGDAELTARVIGAYDVPANWTRSDDPAQAARVVATAERTLARLPADTAPAVRALVLATVALESRGTASPRARAAAEEAERLARDLDDPALLAFALNGVYMQSFERTGLSGRRDAIGSEIAGLGERHASPTHEVLGRLIRLQSAGAVADFAAGDEHAARLDRLAERHDRPLVAVFTTWYRALRLAESPAASYADKESAYRAAIALLGSAGMPGLSEGLAPLALLALRLRHGRAPEWEDPGRFGPYQPWVLPLLLLAAGRREEASDALRDAPEPPHDLLAEGLWALLALGALRLEDLPVLRRAHAALLPASDELAGAASGLISLGPVAGILAELATVPGF</sequence>
<gene>
    <name evidence="7" type="ORF">HD597_008611</name>
</gene>
<dbReference type="PANTHER" id="PTHR35807:SF1">
    <property type="entry name" value="TRANSCRIPTIONAL REGULATOR REDD"/>
    <property type="match status" value="1"/>
</dbReference>
<reference evidence="7" key="1">
    <citation type="submission" date="2022-06" db="EMBL/GenBank/DDBJ databases">
        <title>Sequencing the genomes of 1000 actinobacteria strains.</title>
        <authorList>
            <person name="Klenk H.-P."/>
        </authorList>
    </citation>
    <scope>NUCLEOTIDE SEQUENCE</scope>
    <source>
        <strain evidence="7">DSM 46694</strain>
    </source>
</reference>
<dbReference type="InterPro" id="IPR036388">
    <property type="entry name" value="WH-like_DNA-bd_sf"/>
</dbReference>
<dbReference type="SMART" id="SM00862">
    <property type="entry name" value="Trans_reg_C"/>
    <property type="match status" value="1"/>
</dbReference>
<dbReference type="SMART" id="SM01043">
    <property type="entry name" value="BTAD"/>
    <property type="match status" value="1"/>
</dbReference>
<dbReference type="InterPro" id="IPR011990">
    <property type="entry name" value="TPR-like_helical_dom_sf"/>
</dbReference>
<feature type="domain" description="OmpR/PhoB-type" evidence="6">
    <location>
        <begin position="1"/>
        <end position="97"/>
    </location>
</feature>
<evidence type="ECO:0000256" key="1">
    <source>
        <dbReference type="ARBA" id="ARBA00005820"/>
    </source>
</evidence>
<proteinExistence type="inferred from homology"/>
<dbReference type="SUPFAM" id="SSF48452">
    <property type="entry name" value="TPR-like"/>
    <property type="match status" value="1"/>
</dbReference>
<evidence type="ECO:0000256" key="3">
    <source>
        <dbReference type="ARBA" id="ARBA00023125"/>
    </source>
</evidence>
<dbReference type="Proteomes" id="UP001139648">
    <property type="component" value="Unassembled WGS sequence"/>
</dbReference>
<name>A0A9X2GTP3_9ACTN</name>
<dbReference type="InterPro" id="IPR001867">
    <property type="entry name" value="OmpR/PhoB-type_DNA-bd"/>
</dbReference>
<evidence type="ECO:0000313" key="8">
    <source>
        <dbReference type="Proteomes" id="UP001139648"/>
    </source>
</evidence>
<keyword evidence="2" id="KW-0805">Transcription regulation</keyword>
<dbReference type="SUPFAM" id="SSF46894">
    <property type="entry name" value="C-terminal effector domain of the bipartite response regulators"/>
    <property type="match status" value="1"/>
</dbReference>
<comment type="caution">
    <text evidence="7">The sequence shown here is derived from an EMBL/GenBank/DDBJ whole genome shotgun (WGS) entry which is preliminary data.</text>
</comment>
<dbReference type="Pfam" id="PF00486">
    <property type="entry name" value="Trans_reg_C"/>
    <property type="match status" value="1"/>
</dbReference>
<dbReference type="CDD" id="cd15831">
    <property type="entry name" value="BTAD"/>
    <property type="match status" value="1"/>
</dbReference>
<keyword evidence="4" id="KW-0804">Transcription</keyword>
<dbReference type="Pfam" id="PF03704">
    <property type="entry name" value="BTAD"/>
    <property type="match status" value="1"/>
</dbReference>
<keyword evidence="8" id="KW-1185">Reference proteome</keyword>
<dbReference type="InterPro" id="IPR016032">
    <property type="entry name" value="Sig_transdc_resp-reg_C-effctor"/>
</dbReference>
<dbReference type="Gene3D" id="1.25.40.10">
    <property type="entry name" value="Tetratricopeptide repeat domain"/>
    <property type="match status" value="1"/>
</dbReference>
<keyword evidence="3 5" id="KW-0238">DNA-binding</keyword>
<evidence type="ECO:0000313" key="7">
    <source>
        <dbReference type="EMBL" id="MCP2361591.1"/>
    </source>
</evidence>
<evidence type="ECO:0000256" key="2">
    <source>
        <dbReference type="ARBA" id="ARBA00023015"/>
    </source>
</evidence>
<organism evidence="7 8">
    <name type="scientific">Nonomuraea thailandensis</name>
    <dbReference type="NCBI Taxonomy" id="1188745"/>
    <lineage>
        <taxon>Bacteria</taxon>
        <taxon>Bacillati</taxon>
        <taxon>Actinomycetota</taxon>
        <taxon>Actinomycetes</taxon>
        <taxon>Streptosporangiales</taxon>
        <taxon>Streptosporangiaceae</taxon>
        <taxon>Nonomuraea</taxon>
    </lineage>
</organism>
<dbReference type="AlphaFoldDB" id="A0A9X2GTP3"/>
<dbReference type="GO" id="GO:0000160">
    <property type="term" value="P:phosphorelay signal transduction system"/>
    <property type="evidence" value="ECO:0007669"/>
    <property type="project" value="InterPro"/>
</dbReference>